<accession>A0A6M3IWN5</accession>
<organism evidence="1">
    <name type="scientific">viral metagenome</name>
    <dbReference type="NCBI Taxonomy" id="1070528"/>
    <lineage>
        <taxon>unclassified sequences</taxon>
        <taxon>metagenomes</taxon>
        <taxon>organismal metagenomes</taxon>
    </lineage>
</organism>
<sequence>MTVVKILEEWLREHGYDGLCSDECGCALGGGFWQRRKAGGET</sequence>
<reference evidence="1" key="1">
    <citation type="submission" date="2020-03" db="EMBL/GenBank/DDBJ databases">
        <title>The deep terrestrial virosphere.</title>
        <authorList>
            <person name="Holmfeldt K."/>
            <person name="Nilsson E."/>
            <person name="Simone D."/>
            <person name="Lopez-Fernandez M."/>
            <person name="Wu X."/>
            <person name="de Brujin I."/>
            <person name="Lundin D."/>
            <person name="Andersson A."/>
            <person name="Bertilsson S."/>
            <person name="Dopson M."/>
        </authorList>
    </citation>
    <scope>NUCLEOTIDE SEQUENCE</scope>
    <source>
        <strain evidence="1">MM415B00897</strain>
    </source>
</reference>
<evidence type="ECO:0000313" key="1">
    <source>
        <dbReference type="EMBL" id="QJA61704.1"/>
    </source>
</evidence>
<dbReference type="AlphaFoldDB" id="A0A6M3IWN5"/>
<proteinExistence type="predicted"/>
<gene>
    <name evidence="1" type="ORF">MM415B00897_0015</name>
</gene>
<protein>
    <submittedName>
        <fullName evidence="1">Uncharacterized protein</fullName>
    </submittedName>
</protein>
<dbReference type="EMBL" id="MT141450">
    <property type="protein sequence ID" value="QJA61704.1"/>
    <property type="molecule type" value="Genomic_DNA"/>
</dbReference>
<name>A0A6M3IWN5_9ZZZZ</name>